<dbReference type="InterPro" id="IPR036526">
    <property type="entry name" value="C-N_Hydrolase_sf"/>
</dbReference>
<proteinExistence type="predicted"/>
<reference evidence="2 3" key="1">
    <citation type="submission" date="2017-10" db="EMBL/GenBank/DDBJ databases">
        <title>Nyctiphanis sp. nov., isolated from the stomach of the euphausiid Nyctiphanes simplex (Hansen, 1911) in the Gulf of California.</title>
        <authorList>
            <person name="Gomez-Gil B."/>
            <person name="Aguilar-Mendez M."/>
            <person name="Lopez-Cortes A."/>
            <person name="Gomez-Gutierrez J."/>
            <person name="Roque A."/>
            <person name="Lang E."/>
            <person name="Gonzalez-Castillo A."/>
        </authorList>
    </citation>
    <scope>NUCLEOTIDE SEQUENCE [LARGE SCALE GENOMIC DNA]</scope>
    <source>
        <strain evidence="2 3">CAIM 600</strain>
    </source>
</reference>
<protein>
    <recommendedName>
        <fullName evidence="1">CN hydrolase domain-containing protein</fullName>
    </recommendedName>
</protein>
<evidence type="ECO:0000313" key="3">
    <source>
        <dbReference type="Proteomes" id="UP000290287"/>
    </source>
</evidence>
<dbReference type="SUPFAM" id="SSF56317">
    <property type="entry name" value="Carbon-nitrogen hydrolase"/>
    <property type="match status" value="1"/>
</dbReference>
<dbReference type="RefSeq" id="WP_129122771.1">
    <property type="nucleotide sequence ID" value="NZ_PEIB01000016.1"/>
</dbReference>
<dbReference type="PROSITE" id="PS50263">
    <property type="entry name" value="CN_HYDROLASE"/>
    <property type="match status" value="1"/>
</dbReference>
<dbReference type="InterPro" id="IPR003010">
    <property type="entry name" value="C-N_Hydrolase"/>
</dbReference>
<dbReference type="Proteomes" id="UP000290287">
    <property type="component" value="Unassembled WGS sequence"/>
</dbReference>
<dbReference type="OrthoDB" id="9760188at2"/>
<accession>A0A4Q0YP57</accession>
<keyword evidence="3" id="KW-1185">Reference proteome</keyword>
<dbReference type="EMBL" id="PEIB01000016">
    <property type="protein sequence ID" value="RXJ72722.1"/>
    <property type="molecule type" value="Genomic_DNA"/>
</dbReference>
<dbReference type="Pfam" id="PF00795">
    <property type="entry name" value="CN_hydrolase"/>
    <property type="match status" value="1"/>
</dbReference>
<evidence type="ECO:0000259" key="1">
    <source>
        <dbReference type="PROSITE" id="PS50263"/>
    </source>
</evidence>
<sequence length="88" mass="9695">MNKSALTVGLVQSQVYKGDVEKNLDTHIEHIQNAALKGADLVMFPELSLTGYELNFLATLAMDSSHPVILALSKALLSIRFSLLRARR</sequence>
<dbReference type="Gene3D" id="3.60.110.10">
    <property type="entry name" value="Carbon-nitrogen hydrolase"/>
    <property type="match status" value="1"/>
</dbReference>
<dbReference type="AlphaFoldDB" id="A0A4Q0YP57"/>
<name>A0A4Q0YP57_9GAMM</name>
<evidence type="ECO:0000313" key="2">
    <source>
        <dbReference type="EMBL" id="RXJ72722.1"/>
    </source>
</evidence>
<comment type="caution">
    <text evidence="2">The sequence shown here is derived from an EMBL/GenBank/DDBJ whole genome shotgun (WGS) entry which is preliminary data.</text>
</comment>
<organism evidence="2 3">
    <name type="scientific">Veronia nyctiphanis</name>
    <dbReference type="NCBI Taxonomy" id="1278244"/>
    <lineage>
        <taxon>Bacteria</taxon>
        <taxon>Pseudomonadati</taxon>
        <taxon>Pseudomonadota</taxon>
        <taxon>Gammaproteobacteria</taxon>
        <taxon>Vibrionales</taxon>
        <taxon>Vibrionaceae</taxon>
        <taxon>Veronia</taxon>
    </lineage>
</organism>
<feature type="domain" description="CN hydrolase" evidence="1">
    <location>
        <begin position="6"/>
        <end position="88"/>
    </location>
</feature>
<gene>
    <name evidence="2" type="ORF">CS022_13890</name>
</gene>